<name>A0AAD1UM90_EUPCR</name>
<proteinExistence type="predicted"/>
<keyword evidence="3" id="KW-1185">Reference proteome</keyword>
<feature type="region of interest" description="Disordered" evidence="1">
    <location>
        <begin position="255"/>
        <end position="280"/>
    </location>
</feature>
<feature type="compositionally biased region" description="Acidic residues" evidence="1">
    <location>
        <begin position="265"/>
        <end position="280"/>
    </location>
</feature>
<protein>
    <submittedName>
        <fullName evidence="2">Uncharacterized protein</fullName>
    </submittedName>
</protein>
<gene>
    <name evidence="2" type="ORF">ECRASSUSDP1_LOCUS10801</name>
</gene>
<comment type="caution">
    <text evidence="2">The sequence shown here is derived from an EMBL/GenBank/DDBJ whole genome shotgun (WGS) entry which is preliminary data.</text>
</comment>
<evidence type="ECO:0000256" key="1">
    <source>
        <dbReference type="SAM" id="MobiDB-lite"/>
    </source>
</evidence>
<feature type="compositionally biased region" description="Basic and acidic residues" evidence="1">
    <location>
        <begin position="255"/>
        <end position="264"/>
    </location>
</feature>
<accession>A0AAD1UM90</accession>
<evidence type="ECO:0000313" key="2">
    <source>
        <dbReference type="EMBL" id="CAI2369500.1"/>
    </source>
</evidence>
<sequence length="280" mass="32971">MKSLKRRFLFSMKKDRLLVVQSTAYLKEERNQLLKILKAPRMSLLCAVVVEILKKIAQCNLERNYLKENTAFGKILFQSLLIRILIKSIILCSIRIETSPMLTELQDYHICRASLRIVQNALPFGALATLFNFDSFEFSEWSKYKEECEKPNPDFSGIKIPPGFKNQNISKEAVDFLRKHGKEHVAILRDIRVLVRSLVKIRNKLLIKFQEFIDSFDNSDYRYGKVDHVALKKKWEDYREKGIDLFRIMKIKKKDPDAEYKSEVEMTEFDDEDSPFDLED</sequence>
<dbReference type="Proteomes" id="UP001295684">
    <property type="component" value="Unassembled WGS sequence"/>
</dbReference>
<dbReference type="EMBL" id="CAMPGE010010652">
    <property type="protein sequence ID" value="CAI2369500.1"/>
    <property type="molecule type" value="Genomic_DNA"/>
</dbReference>
<reference evidence="2" key="1">
    <citation type="submission" date="2023-07" db="EMBL/GenBank/DDBJ databases">
        <authorList>
            <consortium name="AG Swart"/>
            <person name="Singh M."/>
            <person name="Singh A."/>
            <person name="Seah K."/>
            <person name="Emmerich C."/>
        </authorList>
    </citation>
    <scope>NUCLEOTIDE SEQUENCE</scope>
    <source>
        <strain evidence="2">DP1</strain>
    </source>
</reference>
<organism evidence="2 3">
    <name type="scientific">Euplotes crassus</name>
    <dbReference type="NCBI Taxonomy" id="5936"/>
    <lineage>
        <taxon>Eukaryota</taxon>
        <taxon>Sar</taxon>
        <taxon>Alveolata</taxon>
        <taxon>Ciliophora</taxon>
        <taxon>Intramacronucleata</taxon>
        <taxon>Spirotrichea</taxon>
        <taxon>Hypotrichia</taxon>
        <taxon>Euplotida</taxon>
        <taxon>Euplotidae</taxon>
        <taxon>Moneuplotes</taxon>
    </lineage>
</organism>
<evidence type="ECO:0000313" key="3">
    <source>
        <dbReference type="Proteomes" id="UP001295684"/>
    </source>
</evidence>
<dbReference type="AlphaFoldDB" id="A0AAD1UM90"/>